<dbReference type="Proteomes" id="UP000092377">
    <property type="component" value="Unassembled WGS sequence"/>
</dbReference>
<dbReference type="EMBL" id="LZEY01000023">
    <property type="protein sequence ID" value="OBU07471.1"/>
    <property type="molecule type" value="Genomic_DNA"/>
</dbReference>
<proteinExistence type="predicted"/>
<evidence type="ECO:0000313" key="2">
    <source>
        <dbReference type="Proteomes" id="UP000092377"/>
    </source>
</evidence>
<evidence type="ECO:0000313" key="1">
    <source>
        <dbReference type="EMBL" id="OBU07471.1"/>
    </source>
</evidence>
<gene>
    <name evidence="1" type="ORF">AYY18_04330</name>
</gene>
<organism evidence="1 2">
    <name type="scientific">Morganella psychrotolerans</name>
    <dbReference type="NCBI Taxonomy" id="368603"/>
    <lineage>
        <taxon>Bacteria</taxon>
        <taxon>Pseudomonadati</taxon>
        <taxon>Pseudomonadota</taxon>
        <taxon>Gammaproteobacteria</taxon>
        <taxon>Enterobacterales</taxon>
        <taxon>Morganellaceae</taxon>
        <taxon>Morganella</taxon>
    </lineage>
</organism>
<accession>A0A1B8HEF8</accession>
<keyword evidence="2" id="KW-1185">Reference proteome</keyword>
<dbReference type="AlphaFoldDB" id="A0A1B8HEF8"/>
<comment type="caution">
    <text evidence="1">The sequence shown here is derived from an EMBL/GenBank/DDBJ whole genome shotgun (WGS) entry which is preliminary data.</text>
</comment>
<name>A0A1B8HEF8_9GAMM</name>
<protein>
    <submittedName>
        <fullName evidence="1">Uncharacterized protein</fullName>
    </submittedName>
</protein>
<reference evidence="2" key="1">
    <citation type="submission" date="2016-06" db="EMBL/GenBank/DDBJ databases">
        <authorList>
            <person name="Butler K."/>
        </authorList>
    </citation>
    <scope>NUCLEOTIDE SEQUENCE [LARGE SCALE GENOMIC DNA]</scope>
    <source>
        <strain evidence="2">GCSL-Mp20</strain>
    </source>
</reference>
<sequence length="185" mass="21217">MNMKSENKVVLYNSPEAASIQTVTGWVSRDGHFWGNNEHQARWGGCTHQVCEKHPEEPPFVKNHWCPKCHTENRNASFEKMQKVEWDGETPLVLFDDDKYFFDADDLRDYCDEEGVDLCELQLVICTPNHPHQLDPNDIFCDALPEDGEVSEELYLAFEALNKVIVNHPQLSWSPGDKAALVNLD</sequence>